<sequence>MKSGYNLISVEKYREIKPIDRVQLVSQKKIQFLDIEGNMIPTLTAIKDINKHLHR</sequence>
<name>A0ABY6CPE7_9BACT</name>
<dbReference type="RefSeq" id="WP_262309788.1">
    <property type="nucleotide sequence ID" value="NZ_CP106679.1"/>
</dbReference>
<gene>
    <name evidence="1" type="ORF">N6H18_18595</name>
</gene>
<reference evidence="1" key="1">
    <citation type="submission" date="2022-09" db="EMBL/GenBank/DDBJ databases">
        <title>Comparative genomics and taxonomic characterization of three novel marine species of genus Reichenbachiella exhibiting antioxidant and polysaccharide degradation activities.</title>
        <authorList>
            <person name="Muhammad N."/>
            <person name="Lee Y.-J."/>
            <person name="Ko J."/>
            <person name="Kim S.-G."/>
        </authorList>
    </citation>
    <scope>NUCLEOTIDE SEQUENCE</scope>
    <source>
        <strain evidence="1">BKB1-1</strain>
    </source>
</reference>
<keyword evidence="2" id="KW-1185">Reference proteome</keyword>
<proteinExistence type="predicted"/>
<organism evidence="1 2">
    <name type="scientific">Reichenbachiella agarivorans</name>
    <dbReference type="NCBI Taxonomy" id="2979464"/>
    <lineage>
        <taxon>Bacteria</taxon>
        <taxon>Pseudomonadati</taxon>
        <taxon>Bacteroidota</taxon>
        <taxon>Cytophagia</taxon>
        <taxon>Cytophagales</taxon>
        <taxon>Reichenbachiellaceae</taxon>
        <taxon>Reichenbachiella</taxon>
    </lineage>
</organism>
<protein>
    <submittedName>
        <fullName evidence="1">Uncharacterized protein</fullName>
    </submittedName>
</protein>
<dbReference type="Proteomes" id="UP001065174">
    <property type="component" value="Chromosome"/>
</dbReference>
<dbReference type="EMBL" id="CP106679">
    <property type="protein sequence ID" value="UXP32352.1"/>
    <property type="molecule type" value="Genomic_DNA"/>
</dbReference>
<accession>A0ABY6CPE7</accession>
<evidence type="ECO:0000313" key="2">
    <source>
        <dbReference type="Proteomes" id="UP001065174"/>
    </source>
</evidence>
<evidence type="ECO:0000313" key="1">
    <source>
        <dbReference type="EMBL" id="UXP32352.1"/>
    </source>
</evidence>